<dbReference type="OrthoDB" id="193343at2"/>
<feature type="transmembrane region" description="Helical" evidence="1">
    <location>
        <begin position="134"/>
        <end position="153"/>
    </location>
</feature>
<protein>
    <submittedName>
        <fullName evidence="2">Uncharacterized membrane protein HdeD, DUF308 family</fullName>
    </submittedName>
</protein>
<feature type="transmembrane region" description="Helical" evidence="1">
    <location>
        <begin position="77"/>
        <end position="96"/>
    </location>
</feature>
<name>A0A1T5M2I9_9MICO</name>
<dbReference type="EMBL" id="FUZQ01000009">
    <property type="protein sequence ID" value="SKC82462.1"/>
    <property type="molecule type" value="Genomic_DNA"/>
</dbReference>
<evidence type="ECO:0000256" key="1">
    <source>
        <dbReference type="SAM" id="Phobius"/>
    </source>
</evidence>
<reference evidence="2 3" key="1">
    <citation type="submission" date="2017-02" db="EMBL/GenBank/DDBJ databases">
        <authorList>
            <person name="Peterson S.W."/>
        </authorList>
    </citation>
    <scope>NUCLEOTIDE SEQUENCE [LARGE SCALE GENOMIC DNA]</scope>
    <source>
        <strain evidence="2 3">DSM 21481</strain>
    </source>
</reference>
<feature type="transmembrane region" description="Helical" evidence="1">
    <location>
        <begin position="47"/>
        <end position="65"/>
    </location>
</feature>
<feature type="transmembrane region" description="Helical" evidence="1">
    <location>
        <begin position="102"/>
        <end position="122"/>
    </location>
</feature>
<organism evidence="2 3">
    <name type="scientific">Krasilnikoviella flava</name>
    <dbReference type="NCBI Taxonomy" id="526729"/>
    <lineage>
        <taxon>Bacteria</taxon>
        <taxon>Bacillati</taxon>
        <taxon>Actinomycetota</taxon>
        <taxon>Actinomycetes</taxon>
        <taxon>Micrococcales</taxon>
        <taxon>Promicromonosporaceae</taxon>
        <taxon>Krasilnikoviella</taxon>
    </lineage>
</organism>
<dbReference type="PANTHER" id="PTHR34989:SF1">
    <property type="entry name" value="PROTEIN HDED"/>
    <property type="match status" value="1"/>
</dbReference>
<dbReference type="AlphaFoldDB" id="A0A1T5M2I9"/>
<proteinExistence type="predicted"/>
<dbReference type="Proteomes" id="UP000189777">
    <property type="component" value="Unassembled WGS sequence"/>
</dbReference>
<evidence type="ECO:0000313" key="3">
    <source>
        <dbReference type="Proteomes" id="UP000189777"/>
    </source>
</evidence>
<dbReference type="InterPro" id="IPR005325">
    <property type="entry name" value="DUF308_memb"/>
</dbReference>
<sequence>MTFYAFTPPQDVAALARRLWYWPVIRGVLAVLFGLLAVFLPDKTPTLLVQVFGVFVLVDGLVSIIDGVRRRGTSAGSVNTGVGIVALVFGALLLLLPKVFLGVVLILVAIWALIFGLLQLFVVPAMRRRGGASWVWNLLAGLLLVALAVVCFVNPSDAIVGLSIVIGVFAVIIGIVMIALGIKLRQLGQQTPGGGAVGGPGEVIEGRIVADE</sequence>
<evidence type="ECO:0000313" key="2">
    <source>
        <dbReference type="EMBL" id="SKC82462.1"/>
    </source>
</evidence>
<dbReference type="InterPro" id="IPR052712">
    <property type="entry name" value="Acid_resist_chaperone_HdeD"/>
</dbReference>
<keyword evidence="3" id="KW-1185">Reference proteome</keyword>
<dbReference type="Pfam" id="PF03729">
    <property type="entry name" value="DUF308"/>
    <property type="match status" value="2"/>
</dbReference>
<gene>
    <name evidence="2" type="ORF">SAMN04324258_4366</name>
</gene>
<dbReference type="PANTHER" id="PTHR34989">
    <property type="entry name" value="PROTEIN HDED"/>
    <property type="match status" value="1"/>
</dbReference>
<feature type="transmembrane region" description="Helical" evidence="1">
    <location>
        <begin position="20"/>
        <end position="41"/>
    </location>
</feature>
<dbReference type="GO" id="GO:0005886">
    <property type="term" value="C:plasma membrane"/>
    <property type="evidence" value="ECO:0007669"/>
    <property type="project" value="TreeGrafter"/>
</dbReference>
<keyword evidence="1" id="KW-0472">Membrane</keyword>
<dbReference type="STRING" id="526729.SAMN04324258_4366"/>
<keyword evidence="1" id="KW-0812">Transmembrane</keyword>
<dbReference type="RefSeq" id="WP_139821041.1">
    <property type="nucleotide sequence ID" value="NZ_FUZQ01000009.1"/>
</dbReference>
<keyword evidence="1" id="KW-1133">Transmembrane helix</keyword>
<accession>A0A1T5M2I9</accession>
<feature type="transmembrane region" description="Helical" evidence="1">
    <location>
        <begin position="159"/>
        <end position="182"/>
    </location>
</feature>